<organism evidence="1 2">
    <name type="scientific">Glutamicibacter halophytocola</name>
    <dbReference type="NCBI Taxonomy" id="1933880"/>
    <lineage>
        <taxon>Bacteria</taxon>
        <taxon>Bacillati</taxon>
        <taxon>Actinomycetota</taxon>
        <taxon>Actinomycetes</taxon>
        <taxon>Micrococcales</taxon>
        <taxon>Micrococcaceae</taxon>
        <taxon>Glutamicibacter</taxon>
    </lineage>
</organism>
<sequence>MQSSSLPEKKSLIEAIRLAAGFGRRVAIVVPRRKGVKPLFREVENLAQPALVRFAYRTNGMERIIFRSGGQIRFFGSGDRIRGYSCDVLVANEAFTDDQMKGLLPAIATSEHRQVIRLGNSERE</sequence>
<dbReference type="AlphaFoldDB" id="A0AA95BRB1"/>
<evidence type="ECO:0000313" key="2">
    <source>
        <dbReference type="Proteomes" id="UP001060018"/>
    </source>
</evidence>
<protein>
    <submittedName>
        <fullName evidence="1">Uncharacterized protein</fullName>
    </submittedName>
</protein>
<reference evidence="1" key="1">
    <citation type="journal article" date="2022" name="Pest Manag. Sci.">
        <title>Glutamicibacter halophytocola-mediated host fitness of potato tuber moth on Solanaceae crops.</title>
        <authorList>
            <person name="Wang W."/>
            <person name="Xiao G."/>
            <person name="Du G."/>
            <person name="Chang L."/>
            <person name="Yang Y."/>
            <person name="Ye J."/>
            <person name="Chen B."/>
        </authorList>
    </citation>
    <scope>NUCLEOTIDE SEQUENCE</scope>
    <source>
        <strain evidence="1">S2</strain>
    </source>
</reference>
<name>A0AA95BRB1_9MICC</name>
<dbReference type="Proteomes" id="UP001060018">
    <property type="component" value="Chromosome"/>
</dbReference>
<gene>
    <name evidence="1" type="ORF">NUH22_05995</name>
</gene>
<dbReference type="InterPro" id="IPR027417">
    <property type="entry name" value="P-loop_NTPase"/>
</dbReference>
<accession>A0AA95BRB1</accession>
<evidence type="ECO:0000313" key="1">
    <source>
        <dbReference type="EMBL" id="UUX60161.1"/>
    </source>
</evidence>
<dbReference type="Gene3D" id="3.40.50.300">
    <property type="entry name" value="P-loop containing nucleotide triphosphate hydrolases"/>
    <property type="match status" value="1"/>
</dbReference>
<dbReference type="EMBL" id="CP102487">
    <property type="protein sequence ID" value="UUX60161.1"/>
    <property type="molecule type" value="Genomic_DNA"/>
</dbReference>
<proteinExistence type="predicted"/>
<dbReference type="RefSeq" id="WP_257746146.1">
    <property type="nucleotide sequence ID" value="NZ_CP102487.1"/>
</dbReference>